<evidence type="ECO:0000313" key="2">
    <source>
        <dbReference type="EMBL" id="MBF6358085.1"/>
    </source>
</evidence>
<gene>
    <name evidence="2" type="ORF">IU449_26680</name>
</gene>
<feature type="region of interest" description="Disordered" evidence="1">
    <location>
        <begin position="41"/>
        <end position="68"/>
    </location>
</feature>
<reference evidence="2 3" key="1">
    <citation type="submission" date="2020-10" db="EMBL/GenBank/DDBJ databases">
        <title>Identification of Nocardia species via Next-generation sequencing and recognition of intraspecies genetic diversity.</title>
        <authorList>
            <person name="Li P."/>
            <person name="Li P."/>
            <person name="Lu B."/>
        </authorList>
    </citation>
    <scope>NUCLEOTIDE SEQUENCE [LARGE SCALE GENOMIC DNA]</scope>
    <source>
        <strain evidence="2 3">BJ06-0143</strain>
    </source>
</reference>
<evidence type="ECO:0000256" key="1">
    <source>
        <dbReference type="SAM" id="MobiDB-lite"/>
    </source>
</evidence>
<dbReference type="Proteomes" id="UP000707731">
    <property type="component" value="Unassembled WGS sequence"/>
</dbReference>
<evidence type="ECO:0000313" key="3">
    <source>
        <dbReference type="Proteomes" id="UP000707731"/>
    </source>
</evidence>
<keyword evidence="3" id="KW-1185">Reference proteome</keyword>
<organism evidence="2 3">
    <name type="scientific">Nocardia higoensis</name>
    <dbReference type="NCBI Taxonomy" id="228599"/>
    <lineage>
        <taxon>Bacteria</taxon>
        <taxon>Bacillati</taxon>
        <taxon>Actinomycetota</taxon>
        <taxon>Actinomycetes</taxon>
        <taxon>Mycobacteriales</taxon>
        <taxon>Nocardiaceae</taxon>
        <taxon>Nocardia</taxon>
    </lineage>
</organism>
<comment type="caution">
    <text evidence="2">The sequence shown here is derived from an EMBL/GenBank/DDBJ whole genome shotgun (WGS) entry which is preliminary data.</text>
</comment>
<accession>A0ABS0DIX5</accession>
<protein>
    <submittedName>
        <fullName evidence="2">Uncharacterized protein</fullName>
    </submittedName>
</protein>
<dbReference type="EMBL" id="JADLQN010000010">
    <property type="protein sequence ID" value="MBF6358085.1"/>
    <property type="molecule type" value="Genomic_DNA"/>
</dbReference>
<dbReference type="RefSeq" id="WP_195004927.1">
    <property type="nucleotide sequence ID" value="NZ_JADLQN010000010.1"/>
</dbReference>
<name>A0ABS0DIX5_9NOCA</name>
<sequence>MPSHQSNPIHQPPHDHTWTTLIIGGYVAAIHRLPDGRFEYYADNDPDTSDEQWSASGDADNEDAARRAAAQAISHHINVWNTL</sequence>
<proteinExistence type="predicted"/>